<evidence type="ECO:0000313" key="2">
    <source>
        <dbReference type="Proteomes" id="UP000440714"/>
    </source>
</evidence>
<sequence>MKTGTSTIQDFLFFNRELLIKNDFLYPISIKNEGILNDHNVIVDIIENNQICKIKAFKKELSKFKCSNVIISAENIQWKFNTIRHVKKMKDFFENIGFQNIYILIYLREPSELYLSMSSQAIKDNHYADFMFLEPWNNKKALDLCNYKKTILRYEKIFSKDKLIVRLFSKNDFINNSLIEDFTNSLKLKWNKEFKIPKNSNGSLNIFGIELAKAINQSKSRVDDYQMRYEDILLFVDKYFSNSTTDVLKFFPPKEIMFLYQSYFKQSNEYVRKLFFPHKKTLFLSKDNQNYNENYKLYNINKEEIENILRFIAEILNYKNHQIINYKKMMRNREFRIANFIFNFRLKIKKAIKYLNSTL</sequence>
<proteinExistence type="predicted"/>
<dbReference type="Proteomes" id="UP000440714">
    <property type="component" value="Unassembled WGS sequence"/>
</dbReference>
<dbReference type="AlphaFoldDB" id="A0A698FWX9"/>
<evidence type="ECO:0008006" key="3">
    <source>
        <dbReference type="Google" id="ProtNLM"/>
    </source>
</evidence>
<dbReference type="RefSeq" id="WP_412097384.1">
    <property type="nucleotide sequence ID" value="NZ_CP177183.1"/>
</dbReference>
<comment type="caution">
    <text evidence="1">The sequence shown here is derived from an EMBL/GenBank/DDBJ whole genome shotgun (WGS) entry which is preliminary data.</text>
</comment>
<accession>A0A698FWX9</accession>
<gene>
    <name evidence="1" type="ORF">F5R70_04620</name>
</gene>
<name>A0A698FWX9_CAMLA</name>
<reference evidence="1 2" key="1">
    <citation type="submission" date="2019-09" db="EMBL/GenBank/DDBJ databases">
        <authorList>
            <consortium name="PulseNet: The National Subtyping Network for Foodborne Disease Surveillance"/>
            <person name="Tarr C.L."/>
            <person name="Trees E."/>
            <person name="Katz L.S."/>
            <person name="Carleton-Romer H.A."/>
            <person name="Stroika S."/>
            <person name="Kucerova Z."/>
            <person name="Roache K.F."/>
            <person name="Sabol A.L."/>
            <person name="Besser J."/>
            <person name="Gerner-Smidt P."/>
        </authorList>
    </citation>
    <scope>NUCLEOTIDE SEQUENCE [LARGE SCALE GENOMIC DNA]</scope>
    <source>
        <strain evidence="1 2">PNUSAC011760</strain>
    </source>
</reference>
<evidence type="ECO:0000313" key="1">
    <source>
        <dbReference type="EMBL" id="ECW8954716.1"/>
    </source>
</evidence>
<protein>
    <recommendedName>
        <fullName evidence="3">Sulfotransferase domain-containing protein</fullName>
    </recommendedName>
</protein>
<organism evidence="1 2">
    <name type="scientific">Campylobacter lari</name>
    <dbReference type="NCBI Taxonomy" id="201"/>
    <lineage>
        <taxon>Bacteria</taxon>
        <taxon>Pseudomonadati</taxon>
        <taxon>Campylobacterota</taxon>
        <taxon>Epsilonproteobacteria</taxon>
        <taxon>Campylobacterales</taxon>
        <taxon>Campylobacteraceae</taxon>
        <taxon>Campylobacter</taxon>
    </lineage>
</organism>
<dbReference type="EMBL" id="AAKYAN010000008">
    <property type="protein sequence ID" value="ECW8954716.1"/>
    <property type="molecule type" value="Genomic_DNA"/>
</dbReference>